<evidence type="ECO:0000256" key="4">
    <source>
        <dbReference type="ARBA" id="ARBA00022679"/>
    </source>
</evidence>
<dbReference type="PANTHER" id="PTHR30582:SF24">
    <property type="entry name" value="L,D-TRANSPEPTIDASE ERFK_SRFK-RELATED"/>
    <property type="match status" value="1"/>
</dbReference>
<evidence type="ECO:0000256" key="1">
    <source>
        <dbReference type="ARBA" id="ARBA00004752"/>
    </source>
</evidence>
<dbReference type="InterPro" id="IPR002477">
    <property type="entry name" value="Peptidoglycan-bd-like"/>
</dbReference>
<keyword evidence="7" id="KW-0573">Peptidoglycan synthesis</keyword>
<dbReference type="GO" id="GO:0071972">
    <property type="term" value="F:peptidoglycan L,D-transpeptidase activity"/>
    <property type="evidence" value="ECO:0007669"/>
    <property type="project" value="TreeGrafter"/>
</dbReference>
<evidence type="ECO:0000313" key="10">
    <source>
        <dbReference type="EMBL" id="KUG05097.1"/>
    </source>
</evidence>
<evidence type="ECO:0000256" key="6">
    <source>
        <dbReference type="ARBA" id="ARBA00022960"/>
    </source>
</evidence>
<evidence type="ECO:0000256" key="8">
    <source>
        <dbReference type="ARBA" id="ARBA00023316"/>
    </source>
</evidence>
<name>A0A0W8E944_9ZZZZ</name>
<comment type="similarity">
    <text evidence="2">Belongs to the YkuD family.</text>
</comment>
<keyword evidence="5" id="KW-0378">Hydrolase</keyword>
<evidence type="ECO:0000259" key="9">
    <source>
        <dbReference type="PROSITE" id="PS52029"/>
    </source>
</evidence>
<dbReference type="PROSITE" id="PS52029">
    <property type="entry name" value="LD_TPASE"/>
    <property type="match status" value="1"/>
</dbReference>
<dbReference type="GO" id="GO:0016757">
    <property type="term" value="F:glycosyltransferase activity"/>
    <property type="evidence" value="ECO:0007669"/>
    <property type="project" value="UniProtKB-KW"/>
</dbReference>
<dbReference type="EMBL" id="LNQE01001830">
    <property type="protein sequence ID" value="KUG05097.1"/>
    <property type="molecule type" value="Genomic_DNA"/>
</dbReference>
<keyword evidence="6" id="KW-0133">Cell shape</keyword>
<sequence length="318" mass="35320">MLRRLFSIVLMFAFLLSFCCTNVALAGTSNAGVQIIDNTDYPTLYLAENPIQGEAVWMIQARLKEMGYDIEPNGLYDRATSSTVSMFQVSNGLKADGIVNEAVWIALLANDKEDSFCATNDQQGKQGRMLIVIDVAARNLVLYEDDQEVCRYPVAVGKSKTPTPIGEWKVIHKSSGWGNGFGTRWMGLNVSWGIYGIHGTNKPGSIGSYASHGCIRMFNHDVEKLYPLVPWGCRVKIVNDGKMVPETINPVELKKKSSGQKVVYVQSRLKELGVEFDGADGRFGNMTELAVKYFQVWHDLEPTGVVNEETYRALGMIE</sequence>
<evidence type="ECO:0000256" key="2">
    <source>
        <dbReference type="ARBA" id="ARBA00005992"/>
    </source>
</evidence>
<gene>
    <name evidence="10" type="ORF">ASZ90_017480</name>
</gene>
<dbReference type="InterPro" id="IPR050979">
    <property type="entry name" value="LD-transpeptidase"/>
</dbReference>
<dbReference type="Gene3D" id="1.10.101.10">
    <property type="entry name" value="PGBD-like superfamily/PGBD"/>
    <property type="match status" value="2"/>
</dbReference>
<dbReference type="SUPFAM" id="SSF141523">
    <property type="entry name" value="L,D-transpeptidase catalytic domain-like"/>
    <property type="match status" value="1"/>
</dbReference>
<organism evidence="10">
    <name type="scientific">hydrocarbon metagenome</name>
    <dbReference type="NCBI Taxonomy" id="938273"/>
    <lineage>
        <taxon>unclassified sequences</taxon>
        <taxon>metagenomes</taxon>
        <taxon>ecological metagenomes</taxon>
    </lineage>
</organism>
<evidence type="ECO:0000256" key="7">
    <source>
        <dbReference type="ARBA" id="ARBA00022984"/>
    </source>
</evidence>
<dbReference type="UniPathway" id="UPA00219"/>
<evidence type="ECO:0000256" key="3">
    <source>
        <dbReference type="ARBA" id="ARBA00022676"/>
    </source>
</evidence>
<keyword evidence="8" id="KW-0961">Cell wall biogenesis/degradation</keyword>
<dbReference type="PANTHER" id="PTHR30582">
    <property type="entry name" value="L,D-TRANSPEPTIDASE"/>
    <property type="match status" value="1"/>
</dbReference>
<dbReference type="SUPFAM" id="SSF47090">
    <property type="entry name" value="PGBD-like"/>
    <property type="match status" value="2"/>
</dbReference>
<dbReference type="CDD" id="cd16913">
    <property type="entry name" value="YkuD_like"/>
    <property type="match status" value="1"/>
</dbReference>
<protein>
    <submittedName>
        <fullName evidence="10">Protein erfk/srfk</fullName>
    </submittedName>
</protein>
<dbReference type="InterPro" id="IPR036365">
    <property type="entry name" value="PGBD-like_sf"/>
</dbReference>
<evidence type="ECO:0000256" key="5">
    <source>
        <dbReference type="ARBA" id="ARBA00022801"/>
    </source>
</evidence>
<dbReference type="InterPro" id="IPR036366">
    <property type="entry name" value="PGBDSf"/>
</dbReference>
<dbReference type="InterPro" id="IPR038063">
    <property type="entry name" value="Transpep_catalytic_dom"/>
</dbReference>
<dbReference type="GO" id="GO:0008360">
    <property type="term" value="P:regulation of cell shape"/>
    <property type="evidence" value="ECO:0007669"/>
    <property type="project" value="UniProtKB-KW"/>
</dbReference>
<dbReference type="GO" id="GO:0071555">
    <property type="term" value="P:cell wall organization"/>
    <property type="evidence" value="ECO:0007669"/>
    <property type="project" value="UniProtKB-KW"/>
</dbReference>
<dbReference type="Pfam" id="PF03734">
    <property type="entry name" value="YkuD"/>
    <property type="match status" value="1"/>
</dbReference>
<dbReference type="AlphaFoldDB" id="A0A0W8E944"/>
<dbReference type="Pfam" id="PF01471">
    <property type="entry name" value="PG_binding_1"/>
    <property type="match status" value="2"/>
</dbReference>
<dbReference type="InterPro" id="IPR005490">
    <property type="entry name" value="LD_TPept_cat_dom"/>
</dbReference>
<reference evidence="10" key="1">
    <citation type="journal article" date="2015" name="Proc. Natl. Acad. Sci. U.S.A.">
        <title>Networks of energetic and metabolic interactions define dynamics in microbial communities.</title>
        <authorList>
            <person name="Embree M."/>
            <person name="Liu J.K."/>
            <person name="Al-Bassam M.M."/>
            <person name="Zengler K."/>
        </authorList>
    </citation>
    <scope>NUCLEOTIDE SEQUENCE</scope>
</reference>
<accession>A0A0W8E944</accession>
<proteinExistence type="inferred from homology"/>
<comment type="pathway">
    <text evidence="1">Cell wall biogenesis; peptidoglycan biosynthesis.</text>
</comment>
<dbReference type="GO" id="GO:0005576">
    <property type="term" value="C:extracellular region"/>
    <property type="evidence" value="ECO:0007669"/>
    <property type="project" value="TreeGrafter"/>
</dbReference>
<dbReference type="Gene3D" id="2.40.440.10">
    <property type="entry name" value="L,D-transpeptidase catalytic domain-like"/>
    <property type="match status" value="1"/>
</dbReference>
<keyword evidence="3" id="KW-0328">Glycosyltransferase</keyword>
<dbReference type="GO" id="GO:0018104">
    <property type="term" value="P:peptidoglycan-protein cross-linking"/>
    <property type="evidence" value="ECO:0007669"/>
    <property type="project" value="TreeGrafter"/>
</dbReference>
<comment type="caution">
    <text evidence="10">The sequence shown here is derived from an EMBL/GenBank/DDBJ whole genome shotgun (WGS) entry which is preliminary data.</text>
</comment>
<keyword evidence="4" id="KW-0808">Transferase</keyword>
<feature type="domain" description="L,D-TPase catalytic" evidence="9">
    <location>
        <begin position="129"/>
        <end position="238"/>
    </location>
</feature>